<accession>G8LXY2</accession>
<proteinExistence type="predicted"/>
<dbReference type="RefSeq" id="WP_014256444.1">
    <property type="nucleotide sequence ID" value="NC_016627.1"/>
</dbReference>
<dbReference type="PANTHER" id="PTHR39966:SF1">
    <property type="entry name" value="HEMERYTHRIN-LIKE DOMAIN-CONTAINING PROTEIN"/>
    <property type="match status" value="1"/>
</dbReference>
<dbReference type="STRING" id="720554.Clocl_3416"/>
<reference evidence="2 3" key="2">
    <citation type="journal article" date="2012" name="Stand. Genomic Sci.">
        <title>Complete Genome Sequence of Clostridium clariflavum DSM 19732.</title>
        <authorList>
            <person name="Izquierdo J.A."/>
            <person name="Goodwin L."/>
            <person name="Davenport K.W."/>
            <person name="Teshima H."/>
            <person name="Bruce D."/>
            <person name="Detter C."/>
            <person name="Tapia R."/>
            <person name="Han S."/>
            <person name="Land M."/>
            <person name="Hauser L."/>
            <person name="Jeffries C.D."/>
            <person name="Han J."/>
            <person name="Pitluck S."/>
            <person name="Nolan M."/>
            <person name="Chen A."/>
            <person name="Huntemann M."/>
            <person name="Mavromatis K."/>
            <person name="Mikhailova N."/>
            <person name="Liolios K."/>
            <person name="Woyke T."/>
            <person name="Lynd L.R."/>
        </authorList>
    </citation>
    <scope>NUCLEOTIDE SEQUENCE [LARGE SCALE GENOMIC DNA]</scope>
    <source>
        <strain evidence="3">DSM 19732 / NBRC 101661 / EBR45</strain>
    </source>
</reference>
<dbReference type="InterPro" id="IPR012312">
    <property type="entry name" value="Hemerythrin-like"/>
</dbReference>
<reference evidence="3" key="1">
    <citation type="submission" date="2011-12" db="EMBL/GenBank/DDBJ databases">
        <title>Complete sequence of Clostridium clariflavum DSM 19732.</title>
        <authorList>
            <consortium name="US DOE Joint Genome Institute"/>
            <person name="Lucas S."/>
            <person name="Han J."/>
            <person name="Lapidus A."/>
            <person name="Cheng J.-F."/>
            <person name="Goodwin L."/>
            <person name="Pitluck S."/>
            <person name="Peters L."/>
            <person name="Teshima H."/>
            <person name="Detter J.C."/>
            <person name="Han C."/>
            <person name="Tapia R."/>
            <person name="Land M."/>
            <person name="Hauser L."/>
            <person name="Kyrpides N."/>
            <person name="Ivanova N."/>
            <person name="Pagani I."/>
            <person name="Kitzmiller T."/>
            <person name="Lynd L."/>
            <person name="Izquierdo J."/>
            <person name="Woyke T."/>
        </authorList>
    </citation>
    <scope>NUCLEOTIDE SEQUENCE [LARGE SCALE GENOMIC DNA]</scope>
    <source>
        <strain evidence="3">DSM 19732 / NBRC 101661 / EBR45</strain>
    </source>
</reference>
<evidence type="ECO:0000259" key="1">
    <source>
        <dbReference type="Pfam" id="PF01814"/>
    </source>
</evidence>
<dbReference type="eggNOG" id="COG3945">
    <property type="taxonomic scope" value="Bacteria"/>
</dbReference>
<name>G8LXY2_ACECE</name>
<organism evidence="2 3">
    <name type="scientific">Acetivibrio clariflavus (strain DSM 19732 / NBRC 101661 / EBR45)</name>
    <name type="common">Clostridium clariflavum</name>
    <dbReference type="NCBI Taxonomy" id="720554"/>
    <lineage>
        <taxon>Bacteria</taxon>
        <taxon>Bacillati</taxon>
        <taxon>Bacillota</taxon>
        <taxon>Clostridia</taxon>
        <taxon>Eubacteriales</taxon>
        <taxon>Oscillospiraceae</taxon>
        <taxon>Acetivibrio</taxon>
    </lineage>
</organism>
<keyword evidence="3" id="KW-1185">Reference proteome</keyword>
<dbReference type="Pfam" id="PF01814">
    <property type="entry name" value="Hemerythrin"/>
    <property type="match status" value="1"/>
</dbReference>
<dbReference type="EMBL" id="CP003065">
    <property type="protein sequence ID" value="AEV69914.1"/>
    <property type="molecule type" value="Genomic_DNA"/>
</dbReference>
<dbReference type="OrthoDB" id="9785474at2"/>
<dbReference type="Gene3D" id="1.20.120.520">
    <property type="entry name" value="nmb1532 protein domain like"/>
    <property type="match status" value="1"/>
</dbReference>
<evidence type="ECO:0000313" key="3">
    <source>
        <dbReference type="Proteomes" id="UP000005435"/>
    </source>
</evidence>
<dbReference type="Proteomes" id="UP000005435">
    <property type="component" value="Chromosome"/>
</dbReference>
<dbReference type="HOGENOM" id="CLU_095978_2_0_9"/>
<dbReference type="KEGG" id="ccl:Clocl_3416"/>
<protein>
    <recommendedName>
        <fullName evidence="1">Hemerythrin-like domain-containing protein</fullName>
    </recommendedName>
</protein>
<sequence length="185" mass="21471" precursor="true">MDAIDLMVEEHKHIKRMLSVIRRACIGIMHGREIDFNDFKNMIDFIRNYADNHHHGKEEKILFNRMIELGGAAEKLVRFGMLVEHDFGRLYMQGLGEALERVKNGDEDAKVDVIANAVSYTHLLNRHIDKEDNIAYPYGKRELDSEALDNVNAECEAFEAEAEKSGIQEKYLRMLDMLEQKYVLI</sequence>
<dbReference type="CDD" id="cd12108">
    <property type="entry name" value="Hr-like"/>
    <property type="match status" value="1"/>
</dbReference>
<gene>
    <name evidence="2" type="ordered locus">Clocl_3416</name>
</gene>
<feature type="domain" description="Hemerythrin-like" evidence="1">
    <location>
        <begin position="3"/>
        <end position="138"/>
    </location>
</feature>
<dbReference type="PANTHER" id="PTHR39966">
    <property type="entry name" value="BLL2471 PROTEIN-RELATED"/>
    <property type="match status" value="1"/>
</dbReference>
<dbReference type="AlphaFoldDB" id="G8LXY2"/>
<dbReference type="GO" id="GO:0005886">
    <property type="term" value="C:plasma membrane"/>
    <property type="evidence" value="ECO:0007669"/>
    <property type="project" value="TreeGrafter"/>
</dbReference>
<evidence type="ECO:0000313" key="2">
    <source>
        <dbReference type="EMBL" id="AEV69914.1"/>
    </source>
</evidence>